<dbReference type="EMBL" id="ASHM01090718">
    <property type="protein sequence ID" value="PNX63545.1"/>
    <property type="molecule type" value="Genomic_DNA"/>
</dbReference>
<dbReference type="STRING" id="57577.A0A2K3KB67"/>
<dbReference type="Proteomes" id="UP000236291">
    <property type="component" value="Unassembled WGS sequence"/>
</dbReference>
<feature type="non-terminal residue" evidence="1">
    <location>
        <position position="1"/>
    </location>
</feature>
<evidence type="ECO:0000313" key="2">
    <source>
        <dbReference type="Proteomes" id="UP000236291"/>
    </source>
</evidence>
<reference evidence="1 2" key="2">
    <citation type="journal article" date="2017" name="Front. Plant Sci.">
        <title>Gene Classification and Mining of Molecular Markers Useful in Red Clover (Trifolium pratense) Breeding.</title>
        <authorList>
            <person name="Istvanek J."/>
            <person name="Dluhosova J."/>
            <person name="Dluhos P."/>
            <person name="Patkova L."/>
            <person name="Nedelnik J."/>
            <person name="Repkova J."/>
        </authorList>
    </citation>
    <scope>NUCLEOTIDE SEQUENCE [LARGE SCALE GENOMIC DNA]</scope>
    <source>
        <strain evidence="2">cv. Tatra</strain>
        <tissue evidence="1">Young leaves</tissue>
    </source>
</reference>
<comment type="caution">
    <text evidence="1">The sequence shown here is derived from an EMBL/GenBank/DDBJ whole genome shotgun (WGS) entry which is preliminary data.</text>
</comment>
<gene>
    <name evidence="1" type="ORF">L195_g053560</name>
</gene>
<dbReference type="CDD" id="cd09272">
    <property type="entry name" value="RNase_HI_RT_Ty1"/>
    <property type="match status" value="1"/>
</dbReference>
<evidence type="ECO:0000313" key="1">
    <source>
        <dbReference type="EMBL" id="PNX63545.1"/>
    </source>
</evidence>
<proteinExistence type="predicted"/>
<protein>
    <submittedName>
        <fullName evidence="1">Putative TIR-NBS-LRR resistance protein</fullName>
    </submittedName>
</protein>
<dbReference type="AlphaFoldDB" id="A0A2K3KB67"/>
<organism evidence="1 2">
    <name type="scientific">Trifolium pratense</name>
    <name type="common">Red clover</name>
    <dbReference type="NCBI Taxonomy" id="57577"/>
    <lineage>
        <taxon>Eukaryota</taxon>
        <taxon>Viridiplantae</taxon>
        <taxon>Streptophyta</taxon>
        <taxon>Embryophyta</taxon>
        <taxon>Tracheophyta</taxon>
        <taxon>Spermatophyta</taxon>
        <taxon>Magnoliopsida</taxon>
        <taxon>eudicotyledons</taxon>
        <taxon>Gunneridae</taxon>
        <taxon>Pentapetalae</taxon>
        <taxon>rosids</taxon>
        <taxon>fabids</taxon>
        <taxon>Fabales</taxon>
        <taxon>Fabaceae</taxon>
        <taxon>Papilionoideae</taxon>
        <taxon>50 kb inversion clade</taxon>
        <taxon>NPAAA clade</taxon>
        <taxon>Hologalegina</taxon>
        <taxon>IRL clade</taxon>
        <taxon>Trifolieae</taxon>
        <taxon>Trifolium</taxon>
    </lineage>
</organism>
<sequence>HTPVLLCDNVSAVMIAHNSVLHARTKHLELDIHFIREKVLVKALTIHHVPGMDQIADALTKPLPTARFLTLRDKLIVFSSKPP</sequence>
<name>A0A2K3KB67_TRIPR</name>
<reference evidence="1 2" key="1">
    <citation type="journal article" date="2014" name="Am. J. Bot.">
        <title>Genome assembly and annotation for red clover (Trifolium pratense; Fabaceae).</title>
        <authorList>
            <person name="Istvanek J."/>
            <person name="Jaros M."/>
            <person name="Krenek A."/>
            <person name="Repkova J."/>
        </authorList>
    </citation>
    <scope>NUCLEOTIDE SEQUENCE [LARGE SCALE GENOMIC DNA]</scope>
    <source>
        <strain evidence="2">cv. Tatra</strain>
        <tissue evidence="1">Young leaves</tissue>
    </source>
</reference>
<accession>A0A2K3KB67</accession>